<evidence type="ECO:0000256" key="3">
    <source>
        <dbReference type="ARBA" id="ARBA00022645"/>
    </source>
</evidence>
<organism evidence="13">
    <name type="scientific">Clastoptera arizonana</name>
    <name type="common">Arizona spittle bug</name>
    <dbReference type="NCBI Taxonomy" id="38151"/>
    <lineage>
        <taxon>Eukaryota</taxon>
        <taxon>Metazoa</taxon>
        <taxon>Ecdysozoa</taxon>
        <taxon>Arthropoda</taxon>
        <taxon>Hexapoda</taxon>
        <taxon>Insecta</taxon>
        <taxon>Pterygota</taxon>
        <taxon>Neoptera</taxon>
        <taxon>Paraneoptera</taxon>
        <taxon>Hemiptera</taxon>
        <taxon>Auchenorrhyncha</taxon>
        <taxon>Cercopoidea</taxon>
        <taxon>Clastopteridae</taxon>
        <taxon>Clastoptera</taxon>
    </lineage>
</organism>
<evidence type="ECO:0000256" key="11">
    <source>
        <dbReference type="SAM" id="SignalP"/>
    </source>
</evidence>
<evidence type="ECO:0000256" key="10">
    <source>
        <dbReference type="SAM" id="MobiDB-lite"/>
    </source>
</evidence>
<dbReference type="AlphaFoldDB" id="A0A1B6CVR6"/>
<dbReference type="EMBL" id="GEDC01019718">
    <property type="protein sequence ID" value="JAS17580.1"/>
    <property type="molecule type" value="Transcribed_RNA"/>
</dbReference>
<sequence>MHVFWKIIPLLLCILAGFCTLKSDCLSFEKYHSYEEMTQFLQNISKQNSNIASLYTIGKSVLGRELWVMNITGNTSSNFDKPNVKLVANIHGNEVVGHELLLHFIEFLVMNYKVDNRVIALLDYAQVHIMPSINPDGYDVTMKEYRPDDKSKCISARKGRYNVNEQDLNRNFPDCFTFNPSPEQIETIAIKNWMKHVPFVLSASLHGGALVASYPYDNSPENNIDQKNRPWTTPDDDVFKHLALTYSKTHPTMNKGESCQNSNPFKEGITNGAEWYIVKGGMQDYNYMKGCMEITLEISCCKFPRADLLPNFWGENKDAMLIYLMQVKRGIRGIVTDNSGKPIKNALLSIGGRDITFNTSDSGQFWRILLPGINYVLKVVAEGYNTKSLLFDVHELKNLTEESTFLNITLDPYSAPTSKPTTETYTQNTTRRMTSTLPPTTTTDEPVSHISIPSHVADTLNLKVSESKSGVRCKYLNFFVGIISLFILFNI</sequence>
<name>A0A1B6CVR6_9HEMI</name>
<dbReference type="PRINTS" id="PR00765">
    <property type="entry name" value="CRBOXYPTASEA"/>
</dbReference>
<gene>
    <name evidence="13" type="ORF">g.14026</name>
</gene>
<dbReference type="GO" id="GO:0006518">
    <property type="term" value="P:peptide metabolic process"/>
    <property type="evidence" value="ECO:0007669"/>
    <property type="project" value="TreeGrafter"/>
</dbReference>
<feature type="domain" description="Peptidase M14" evidence="12">
    <location>
        <begin position="30"/>
        <end position="327"/>
    </location>
</feature>
<feature type="chain" id="PRO_5008580702" description="Peptidase M14 domain-containing protein" evidence="11">
    <location>
        <begin position="28"/>
        <end position="491"/>
    </location>
</feature>
<keyword evidence="11" id="KW-0732">Signal</keyword>
<keyword evidence="7" id="KW-0862">Zinc</keyword>
<evidence type="ECO:0000256" key="8">
    <source>
        <dbReference type="ARBA" id="ARBA00023180"/>
    </source>
</evidence>
<evidence type="ECO:0000256" key="7">
    <source>
        <dbReference type="ARBA" id="ARBA00022833"/>
    </source>
</evidence>
<dbReference type="GO" id="GO:0004181">
    <property type="term" value="F:metallocarboxypeptidase activity"/>
    <property type="evidence" value="ECO:0007669"/>
    <property type="project" value="InterPro"/>
</dbReference>
<keyword evidence="5" id="KW-0479">Metal-binding</keyword>
<dbReference type="GO" id="GO:0008270">
    <property type="term" value="F:zinc ion binding"/>
    <property type="evidence" value="ECO:0007669"/>
    <property type="project" value="InterPro"/>
</dbReference>
<evidence type="ECO:0000259" key="12">
    <source>
        <dbReference type="PROSITE" id="PS52035"/>
    </source>
</evidence>
<comment type="cofactor">
    <cofactor evidence="1">
        <name>Zn(2+)</name>
        <dbReference type="ChEBI" id="CHEBI:29105"/>
    </cofactor>
</comment>
<dbReference type="InterPro" id="IPR000834">
    <property type="entry name" value="Peptidase_M14"/>
</dbReference>
<dbReference type="PANTHER" id="PTHR11532:SF84">
    <property type="entry name" value="CARBOXYPEPTIDASE M"/>
    <property type="match status" value="1"/>
</dbReference>
<dbReference type="Pfam" id="PF00246">
    <property type="entry name" value="Peptidase_M14"/>
    <property type="match status" value="1"/>
</dbReference>
<dbReference type="SMART" id="SM00631">
    <property type="entry name" value="Zn_pept"/>
    <property type="match status" value="1"/>
</dbReference>
<keyword evidence="6" id="KW-0378">Hydrolase</keyword>
<feature type="active site" description="Proton donor/acceptor" evidence="9">
    <location>
        <position position="297"/>
    </location>
</feature>
<dbReference type="GO" id="GO:0016485">
    <property type="term" value="P:protein processing"/>
    <property type="evidence" value="ECO:0007669"/>
    <property type="project" value="TreeGrafter"/>
</dbReference>
<dbReference type="InterPro" id="IPR057246">
    <property type="entry name" value="CARBOXYPEPT_ZN_1"/>
</dbReference>
<dbReference type="Gene3D" id="2.60.40.1120">
    <property type="entry name" value="Carboxypeptidase-like, regulatory domain"/>
    <property type="match status" value="1"/>
</dbReference>
<keyword evidence="8" id="KW-0325">Glycoprotein</keyword>
<dbReference type="Pfam" id="PF13620">
    <property type="entry name" value="CarboxypepD_reg"/>
    <property type="match status" value="1"/>
</dbReference>
<feature type="compositionally biased region" description="Low complexity" evidence="10">
    <location>
        <begin position="421"/>
        <end position="443"/>
    </location>
</feature>
<dbReference type="PANTHER" id="PTHR11532">
    <property type="entry name" value="PROTEASE M14 CARBOXYPEPTIDASE"/>
    <property type="match status" value="1"/>
</dbReference>
<evidence type="ECO:0000256" key="4">
    <source>
        <dbReference type="ARBA" id="ARBA00022670"/>
    </source>
</evidence>
<dbReference type="PROSITE" id="PS00133">
    <property type="entry name" value="CARBOXYPEPT_ZN_2"/>
    <property type="match status" value="1"/>
</dbReference>
<dbReference type="SUPFAM" id="SSF49464">
    <property type="entry name" value="Carboxypeptidase regulatory domain-like"/>
    <property type="match status" value="1"/>
</dbReference>
<keyword evidence="3" id="KW-0121">Carboxypeptidase</keyword>
<evidence type="ECO:0000256" key="2">
    <source>
        <dbReference type="ARBA" id="ARBA00005988"/>
    </source>
</evidence>
<dbReference type="CDD" id="cd11308">
    <property type="entry name" value="Peptidase_M14NE-CP-C_like"/>
    <property type="match status" value="1"/>
</dbReference>
<feature type="signal peptide" evidence="11">
    <location>
        <begin position="1"/>
        <end position="27"/>
    </location>
</feature>
<dbReference type="PROSITE" id="PS00132">
    <property type="entry name" value="CARBOXYPEPT_ZN_1"/>
    <property type="match status" value="1"/>
</dbReference>
<accession>A0A1B6CVR6</accession>
<evidence type="ECO:0000256" key="6">
    <source>
        <dbReference type="ARBA" id="ARBA00022801"/>
    </source>
</evidence>
<comment type="similarity">
    <text evidence="2 9">Belongs to the peptidase M14 family.</text>
</comment>
<dbReference type="SUPFAM" id="SSF53187">
    <property type="entry name" value="Zn-dependent exopeptidases"/>
    <property type="match status" value="1"/>
</dbReference>
<dbReference type="Gene3D" id="3.40.630.10">
    <property type="entry name" value="Zn peptidases"/>
    <property type="match status" value="1"/>
</dbReference>
<proteinExistence type="inferred from homology"/>
<dbReference type="InterPro" id="IPR057247">
    <property type="entry name" value="CARBOXYPEPT_ZN_2"/>
</dbReference>
<keyword evidence="4" id="KW-0645">Protease</keyword>
<reference evidence="13" key="1">
    <citation type="submission" date="2015-12" db="EMBL/GenBank/DDBJ databases">
        <title>De novo transcriptome assembly of four potential Pierce s Disease insect vectors from Arizona vineyards.</title>
        <authorList>
            <person name="Tassone E.E."/>
        </authorList>
    </citation>
    <scope>NUCLEOTIDE SEQUENCE</scope>
</reference>
<dbReference type="InterPro" id="IPR008969">
    <property type="entry name" value="CarboxyPept-like_regulatory"/>
</dbReference>
<feature type="region of interest" description="Disordered" evidence="10">
    <location>
        <begin position="417"/>
        <end position="446"/>
    </location>
</feature>
<protein>
    <recommendedName>
        <fullName evidence="12">Peptidase M14 domain-containing protein</fullName>
    </recommendedName>
</protein>
<evidence type="ECO:0000256" key="1">
    <source>
        <dbReference type="ARBA" id="ARBA00001947"/>
    </source>
</evidence>
<evidence type="ECO:0000256" key="9">
    <source>
        <dbReference type="PROSITE-ProRule" id="PRU01379"/>
    </source>
</evidence>
<dbReference type="PROSITE" id="PS52035">
    <property type="entry name" value="PEPTIDASE_M14"/>
    <property type="match status" value="1"/>
</dbReference>
<evidence type="ECO:0000256" key="5">
    <source>
        <dbReference type="ARBA" id="ARBA00022723"/>
    </source>
</evidence>
<dbReference type="FunFam" id="3.40.630.10:FF:000020">
    <property type="entry name" value="Carboxypeptidase D"/>
    <property type="match status" value="1"/>
</dbReference>
<dbReference type="GO" id="GO:0005615">
    <property type="term" value="C:extracellular space"/>
    <property type="evidence" value="ECO:0007669"/>
    <property type="project" value="TreeGrafter"/>
</dbReference>
<evidence type="ECO:0000313" key="13">
    <source>
        <dbReference type="EMBL" id="JAS17580.1"/>
    </source>
</evidence>
<dbReference type="InterPro" id="IPR050753">
    <property type="entry name" value="Peptidase_M14_domain"/>
</dbReference>